<dbReference type="EMBL" id="SJPF01000002">
    <property type="protein sequence ID" value="TWT34699.1"/>
    <property type="molecule type" value="Genomic_DNA"/>
</dbReference>
<sequence>MSTPKQLRVKEAVGVTQTSGQVDREDGVIRQVQICGPLSRNGRNYSAALDSAALLYEGVKVNIDHGFAPGEERSFLAGFGVLRNVKRQADALYGDLHFLKSHQLAELVCERAERFPETFGLSHDADIDGYVDEAGVFQVTKIIAVRSVDLVGEPATARGIFESERTGMTATLAERLASLDATAYPARDDVLAKLETVEIGQQPLLERPWEEIDAPLEETLLANFRAAVIAALDAGDSADVLHAIWQAQQLLLQSGEPIAAAQSAQESVSRRLLVELRRVTRRLDLLERDQWAAAVLESAGLPSDSPLRTQLQAMTSRAEMEAHVAASDIGPAFAPIAGGEIPVWESHSPEAEPLHRTREQMYAAWGLGSK</sequence>
<comment type="caution">
    <text evidence="1">The sequence shown here is derived from an EMBL/GenBank/DDBJ whole genome shotgun (WGS) entry which is preliminary data.</text>
</comment>
<evidence type="ECO:0008006" key="3">
    <source>
        <dbReference type="Google" id="ProtNLM"/>
    </source>
</evidence>
<dbReference type="OrthoDB" id="291901at2"/>
<dbReference type="Proteomes" id="UP000318878">
    <property type="component" value="Unassembled WGS sequence"/>
</dbReference>
<gene>
    <name evidence="1" type="ORF">Enr8_21120</name>
</gene>
<name>A0A5C5V9Y0_9BACT</name>
<dbReference type="AlphaFoldDB" id="A0A5C5V9Y0"/>
<evidence type="ECO:0000313" key="2">
    <source>
        <dbReference type="Proteomes" id="UP000318878"/>
    </source>
</evidence>
<organism evidence="1 2">
    <name type="scientific">Blastopirellula retiformator</name>
    <dbReference type="NCBI Taxonomy" id="2527970"/>
    <lineage>
        <taxon>Bacteria</taxon>
        <taxon>Pseudomonadati</taxon>
        <taxon>Planctomycetota</taxon>
        <taxon>Planctomycetia</taxon>
        <taxon>Pirellulales</taxon>
        <taxon>Pirellulaceae</taxon>
        <taxon>Blastopirellula</taxon>
    </lineage>
</organism>
<reference evidence="1 2" key="1">
    <citation type="submission" date="2019-02" db="EMBL/GenBank/DDBJ databases">
        <title>Deep-cultivation of Planctomycetes and their phenomic and genomic characterization uncovers novel biology.</title>
        <authorList>
            <person name="Wiegand S."/>
            <person name="Jogler M."/>
            <person name="Boedeker C."/>
            <person name="Pinto D."/>
            <person name="Vollmers J."/>
            <person name="Rivas-Marin E."/>
            <person name="Kohn T."/>
            <person name="Peeters S.H."/>
            <person name="Heuer A."/>
            <person name="Rast P."/>
            <person name="Oberbeckmann S."/>
            <person name="Bunk B."/>
            <person name="Jeske O."/>
            <person name="Meyerdierks A."/>
            <person name="Storesund J.E."/>
            <person name="Kallscheuer N."/>
            <person name="Luecker S."/>
            <person name="Lage O.M."/>
            <person name="Pohl T."/>
            <person name="Merkel B.J."/>
            <person name="Hornburger P."/>
            <person name="Mueller R.-W."/>
            <person name="Bruemmer F."/>
            <person name="Labrenz M."/>
            <person name="Spormann A.M."/>
            <person name="Op Den Camp H."/>
            <person name="Overmann J."/>
            <person name="Amann R."/>
            <person name="Jetten M.S.M."/>
            <person name="Mascher T."/>
            <person name="Medema M.H."/>
            <person name="Devos D.P."/>
            <person name="Kaster A.-K."/>
            <person name="Ovreas L."/>
            <person name="Rohde M."/>
            <person name="Galperin M.Y."/>
            <person name="Jogler C."/>
        </authorList>
    </citation>
    <scope>NUCLEOTIDE SEQUENCE [LARGE SCALE GENOMIC DNA]</scope>
    <source>
        <strain evidence="1 2">Enr8</strain>
    </source>
</reference>
<dbReference type="RefSeq" id="WP_146431174.1">
    <property type="nucleotide sequence ID" value="NZ_SJPF01000002.1"/>
</dbReference>
<protein>
    <recommendedName>
        <fullName evidence="3">Mu-like prophage I protein</fullName>
    </recommendedName>
</protein>
<proteinExistence type="predicted"/>
<evidence type="ECO:0000313" key="1">
    <source>
        <dbReference type="EMBL" id="TWT34699.1"/>
    </source>
</evidence>
<accession>A0A5C5V9Y0</accession>
<keyword evidence="2" id="KW-1185">Reference proteome</keyword>